<dbReference type="PANTHER" id="PTHR43401">
    <property type="entry name" value="L-THREONINE 3-DEHYDROGENASE"/>
    <property type="match status" value="1"/>
</dbReference>
<reference evidence="6 7" key="1">
    <citation type="submission" date="2011-04" db="EMBL/GenBank/DDBJ databases">
        <title>The Genome Sequence of Clostridium citroniae WAL-19142.</title>
        <authorList>
            <consortium name="The Broad Institute Genome Sequencing Platform"/>
            <person name="Earl A."/>
            <person name="Ward D."/>
            <person name="Feldgarden M."/>
            <person name="Gevers D."/>
            <person name="Warren Y.A."/>
            <person name="Tyrrell K.L."/>
            <person name="Citron D.M."/>
            <person name="Goldstein E.J."/>
            <person name="Daigneault M."/>
            <person name="Allen-Vercoe E."/>
            <person name="Young S.K."/>
            <person name="Zeng Q."/>
            <person name="Gargeya S."/>
            <person name="Fitzgerald M."/>
            <person name="Haas B."/>
            <person name="Abouelleil A."/>
            <person name="Alvarado L."/>
            <person name="Arachchi H.M."/>
            <person name="Berlin A."/>
            <person name="Brown A."/>
            <person name="Chapman S.B."/>
            <person name="Chen Z."/>
            <person name="Dunbar C."/>
            <person name="Freedman E."/>
            <person name="Gearin G."/>
            <person name="Gellesch M."/>
            <person name="Goldberg J."/>
            <person name="Griggs A."/>
            <person name="Gujja S."/>
            <person name="Heilman E.R."/>
            <person name="Heiman D."/>
            <person name="Howarth C."/>
            <person name="Larson L."/>
            <person name="Lui A."/>
            <person name="MacDonald P.J."/>
            <person name="Mehta T."/>
            <person name="Montmayeur A."/>
            <person name="Murphy C."/>
            <person name="Neiman D."/>
            <person name="Pearson M."/>
            <person name="Priest M."/>
            <person name="Roberts A."/>
            <person name="Saif S."/>
            <person name="Shea T."/>
            <person name="Shenoy N."/>
            <person name="Sisk P."/>
            <person name="Stolte C."/>
            <person name="Sykes S."/>
            <person name="White J."/>
            <person name="Yandava C."/>
            <person name="Wortman J."/>
            <person name="Nusbaum C."/>
            <person name="Birren B."/>
        </authorList>
    </citation>
    <scope>NUCLEOTIDE SEQUENCE [LARGE SCALE GENOMIC DNA]</scope>
    <source>
        <strain evidence="6 7">WAL-19142</strain>
    </source>
</reference>
<evidence type="ECO:0000256" key="2">
    <source>
        <dbReference type="ARBA" id="ARBA00022833"/>
    </source>
</evidence>
<dbReference type="InterPro" id="IPR050129">
    <property type="entry name" value="Zn_alcohol_dh"/>
</dbReference>
<dbReference type="AlphaFoldDB" id="A0A0J9BVW6"/>
<gene>
    <name evidence="6" type="ORF">HMPREF9470_03755</name>
</gene>
<dbReference type="PROSITE" id="PS00059">
    <property type="entry name" value="ADH_ZINC"/>
    <property type="match status" value="1"/>
</dbReference>
<dbReference type="GeneID" id="93162657"/>
<evidence type="ECO:0000313" key="7">
    <source>
        <dbReference type="Proteomes" id="UP000037392"/>
    </source>
</evidence>
<name>A0A0J9BVW6_9FIRM</name>
<dbReference type="InterPro" id="IPR011032">
    <property type="entry name" value="GroES-like_sf"/>
</dbReference>
<dbReference type="InterPro" id="IPR020843">
    <property type="entry name" value="ER"/>
</dbReference>
<evidence type="ECO:0000313" key="6">
    <source>
        <dbReference type="EMBL" id="KMW17102.1"/>
    </source>
</evidence>
<dbReference type="Pfam" id="PF08240">
    <property type="entry name" value="ADH_N"/>
    <property type="match status" value="1"/>
</dbReference>
<feature type="domain" description="Enoyl reductase (ER)" evidence="5">
    <location>
        <begin position="8"/>
        <end position="338"/>
    </location>
</feature>
<dbReference type="InterPro" id="IPR002328">
    <property type="entry name" value="ADH_Zn_CS"/>
</dbReference>
<organism evidence="6 7">
    <name type="scientific">[Clostridium] citroniae WAL-19142</name>
    <dbReference type="NCBI Taxonomy" id="742734"/>
    <lineage>
        <taxon>Bacteria</taxon>
        <taxon>Bacillati</taxon>
        <taxon>Bacillota</taxon>
        <taxon>Clostridia</taxon>
        <taxon>Lachnospirales</taxon>
        <taxon>Lachnospiraceae</taxon>
        <taxon>Enterocloster</taxon>
    </lineage>
</organism>
<dbReference type="PATRIC" id="fig|742734.4.peg.4025"/>
<dbReference type="Pfam" id="PF00107">
    <property type="entry name" value="ADH_zinc_N"/>
    <property type="match status" value="1"/>
</dbReference>
<dbReference type="Proteomes" id="UP000037392">
    <property type="component" value="Unassembled WGS sequence"/>
</dbReference>
<comment type="cofactor">
    <cofactor evidence="4">
        <name>Zn(2+)</name>
        <dbReference type="ChEBI" id="CHEBI:29105"/>
    </cofactor>
</comment>
<comment type="caution">
    <text evidence="6">The sequence shown here is derived from an EMBL/GenBank/DDBJ whole genome shotgun (WGS) entry which is preliminary data.</text>
</comment>
<dbReference type="InterPro" id="IPR013149">
    <property type="entry name" value="ADH-like_C"/>
</dbReference>
<dbReference type="InterPro" id="IPR036291">
    <property type="entry name" value="NAD(P)-bd_dom_sf"/>
</dbReference>
<comment type="similarity">
    <text evidence="4">Belongs to the zinc-containing alcohol dehydrogenase family.</text>
</comment>
<accession>A0A0J9BVW6</accession>
<evidence type="ECO:0000259" key="5">
    <source>
        <dbReference type="SMART" id="SM00829"/>
    </source>
</evidence>
<keyword evidence="2 4" id="KW-0862">Zinc</keyword>
<keyword evidence="3" id="KW-0560">Oxidoreductase</keyword>
<dbReference type="Gene3D" id="3.90.180.10">
    <property type="entry name" value="Medium-chain alcohol dehydrogenases, catalytic domain"/>
    <property type="match status" value="1"/>
</dbReference>
<sequence length="340" mass="36079">MKGNYFLGDKKFRLDEIPVPETGEHDVLIRVAACGICGTDVHIYHGSKGSAEVHPPVILGHELAGVVEKTGSAVTTVKPGDHVTVDPNSYCGKCHYCKIGKKQVCESLYAVGVNRDGGFAQYCAVPETQCYQLDKEIPLKYGAMTEPLACCIHGIDRIGLVPGNTVCVIGGGAIGLIMVQLAKLSGASKVVLSEPVSMRREIGMKVGADAVIDPVHEEIGQRLTEILGTPGADVVIECVGIPAAAEQAFKAADKGAVILLFSVPSPGSTYAMHLEEIFQKELTIVGSIINPDTHGRAVALINSNAIQLEPLITHLFPLDQLEQAILAQQSSESIKVIVEP</sequence>
<evidence type="ECO:0000256" key="1">
    <source>
        <dbReference type="ARBA" id="ARBA00022723"/>
    </source>
</evidence>
<dbReference type="OrthoDB" id="9777057at2"/>
<dbReference type="GO" id="GO:0008270">
    <property type="term" value="F:zinc ion binding"/>
    <property type="evidence" value="ECO:0007669"/>
    <property type="project" value="InterPro"/>
</dbReference>
<dbReference type="SMART" id="SM00829">
    <property type="entry name" value="PKS_ER"/>
    <property type="match status" value="1"/>
</dbReference>
<proteinExistence type="inferred from homology"/>
<evidence type="ECO:0000256" key="3">
    <source>
        <dbReference type="ARBA" id="ARBA00023002"/>
    </source>
</evidence>
<dbReference type="RefSeq" id="WP_048930544.1">
    <property type="nucleotide sequence ID" value="NZ_KQ235880.1"/>
</dbReference>
<dbReference type="Gene3D" id="3.40.50.720">
    <property type="entry name" value="NAD(P)-binding Rossmann-like Domain"/>
    <property type="match status" value="1"/>
</dbReference>
<dbReference type="EMBL" id="ADLK01000028">
    <property type="protein sequence ID" value="KMW17102.1"/>
    <property type="molecule type" value="Genomic_DNA"/>
</dbReference>
<dbReference type="PANTHER" id="PTHR43401:SF2">
    <property type="entry name" value="L-THREONINE 3-DEHYDROGENASE"/>
    <property type="match status" value="1"/>
</dbReference>
<dbReference type="SUPFAM" id="SSF51735">
    <property type="entry name" value="NAD(P)-binding Rossmann-fold domains"/>
    <property type="match status" value="1"/>
</dbReference>
<protein>
    <recommendedName>
        <fullName evidence="5">Enoyl reductase (ER) domain-containing protein</fullName>
    </recommendedName>
</protein>
<dbReference type="InterPro" id="IPR013154">
    <property type="entry name" value="ADH-like_N"/>
</dbReference>
<dbReference type="GO" id="GO:0016491">
    <property type="term" value="F:oxidoreductase activity"/>
    <property type="evidence" value="ECO:0007669"/>
    <property type="project" value="UniProtKB-KW"/>
</dbReference>
<dbReference type="CDD" id="cd08234">
    <property type="entry name" value="threonine_DH_like"/>
    <property type="match status" value="1"/>
</dbReference>
<evidence type="ECO:0000256" key="4">
    <source>
        <dbReference type="RuleBase" id="RU361277"/>
    </source>
</evidence>
<dbReference type="SUPFAM" id="SSF50129">
    <property type="entry name" value="GroES-like"/>
    <property type="match status" value="1"/>
</dbReference>
<keyword evidence="1 4" id="KW-0479">Metal-binding</keyword>